<dbReference type="EMBL" id="CAAALY010121518">
    <property type="protein sequence ID" value="VEL31363.1"/>
    <property type="molecule type" value="Genomic_DNA"/>
</dbReference>
<reference evidence="2" key="1">
    <citation type="submission" date="2018-11" db="EMBL/GenBank/DDBJ databases">
        <authorList>
            <consortium name="Pathogen Informatics"/>
        </authorList>
    </citation>
    <scope>NUCLEOTIDE SEQUENCE</scope>
</reference>
<evidence type="ECO:0000256" key="1">
    <source>
        <dbReference type="SAM" id="MobiDB-lite"/>
    </source>
</evidence>
<dbReference type="AlphaFoldDB" id="A0A448X9G7"/>
<gene>
    <name evidence="2" type="ORF">PXEA_LOCUS24803</name>
</gene>
<protein>
    <submittedName>
        <fullName evidence="2">Uncharacterized protein</fullName>
    </submittedName>
</protein>
<name>A0A448X9G7_9PLAT</name>
<comment type="caution">
    <text evidence="2">The sequence shown here is derived from an EMBL/GenBank/DDBJ whole genome shotgun (WGS) entry which is preliminary data.</text>
</comment>
<evidence type="ECO:0000313" key="3">
    <source>
        <dbReference type="Proteomes" id="UP000784294"/>
    </source>
</evidence>
<feature type="region of interest" description="Disordered" evidence="1">
    <location>
        <begin position="28"/>
        <end position="79"/>
    </location>
</feature>
<dbReference type="Proteomes" id="UP000784294">
    <property type="component" value="Unassembled WGS sequence"/>
</dbReference>
<accession>A0A448X9G7</accession>
<proteinExistence type="predicted"/>
<evidence type="ECO:0000313" key="2">
    <source>
        <dbReference type="EMBL" id="VEL31363.1"/>
    </source>
</evidence>
<feature type="compositionally biased region" description="Basic and acidic residues" evidence="1">
    <location>
        <begin position="34"/>
        <end position="47"/>
    </location>
</feature>
<sequence>MKLARFARLLQLDSEEALLVNLYQSQAPKVNPAEQERAEPACQRPEDQETLSSGDGRPTALGTRSAFGPCPGGNEPEKLSSLPIAGAELQPNPSYLLSSIANVLLAQLPQFAAKLNYNEPRSQHPPQHQQHRQQPRQRQQQPAPAGIESSPRRGLRSATSDLSSPTAGLVTCEALNGRAKASDEVFLSPADEPCGPNESTTSESAEMMPLAYWTRYALRY</sequence>
<keyword evidence="3" id="KW-1185">Reference proteome</keyword>
<feature type="region of interest" description="Disordered" evidence="1">
    <location>
        <begin position="118"/>
        <end position="165"/>
    </location>
</feature>
<organism evidence="2 3">
    <name type="scientific">Protopolystoma xenopodis</name>
    <dbReference type="NCBI Taxonomy" id="117903"/>
    <lineage>
        <taxon>Eukaryota</taxon>
        <taxon>Metazoa</taxon>
        <taxon>Spiralia</taxon>
        <taxon>Lophotrochozoa</taxon>
        <taxon>Platyhelminthes</taxon>
        <taxon>Monogenea</taxon>
        <taxon>Polyopisthocotylea</taxon>
        <taxon>Polystomatidea</taxon>
        <taxon>Polystomatidae</taxon>
        <taxon>Protopolystoma</taxon>
    </lineage>
</organism>